<evidence type="ECO:0000313" key="6">
    <source>
        <dbReference type="Proteomes" id="UP000182128"/>
    </source>
</evidence>
<evidence type="ECO:0000313" key="7">
    <source>
        <dbReference type="Proteomes" id="UP000182142"/>
    </source>
</evidence>
<feature type="signal peptide" evidence="3">
    <location>
        <begin position="1"/>
        <end position="36"/>
    </location>
</feature>
<evidence type="ECO:0000256" key="3">
    <source>
        <dbReference type="SAM" id="SignalP"/>
    </source>
</evidence>
<accession>A0A1A7VN10</accession>
<proteinExistence type="predicted"/>
<dbReference type="Proteomes" id="UP000182142">
    <property type="component" value="Unassembled WGS sequence"/>
</dbReference>
<dbReference type="EMBL" id="CWHQ02000008">
    <property type="protein sequence ID" value="SBO23453.1"/>
    <property type="molecule type" value="Genomic_DNA"/>
</dbReference>
<keyword evidence="2" id="KW-0472">Membrane</keyword>
<feature type="region of interest" description="Disordered" evidence="1">
    <location>
        <begin position="556"/>
        <end position="596"/>
    </location>
</feature>
<evidence type="ECO:0000256" key="2">
    <source>
        <dbReference type="SAM" id="Phobius"/>
    </source>
</evidence>
<feature type="compositionally biased region" description="Basic and acidic residues" evidence="1">
    <location>
        <begin position="141"/>
        <end position="166"/>
    </location>
</feature>
<evidence type="ECO:0000313" key="4">
    <source>
        <dbReference type="EMBL" id="SBO23453.1"/>
    </source>
</evidence>
<feature type="compositionally biased region" description="Basic and acidic residues" evidence="1">
    <location>
        <begin position="200"/>
        <end position="218"/>
    </location>
</feature>
<dbReference type="AlphaFoldDB" id="A0A1A7VN10"/>
<name>A0A1A7VN10_PLAKH</name>
<keyword evidence="3" id="KW-0732">Signal</keyword>
<feature type="compositionally biased region" description="Low complexity" evidence="1">
    <location>
        <begin position="556"/>
        <end position="592"/>
    </location>
</feature>
<dbReference type="EMBL" id="CWHR02000007">
    <property type="protein sequence ID" value="SBO24884.1"/>
    <property type="molecule type" value="Genomic_DNA"/>
</dbReference>
<feature type="compositionally biased region" description="Basic and acidic residues" evidence="1">
    <location>
        <begin position="114"/>
        <end position="131"/>
    </location>
</feature>
<feature type="region of interest" description="Disordered" evidence="1">
    <location>
        <begin position="100"/>
        <end position="226"/>
    </location>
</feature>
<keyword evidence="2" id="KW-1133">Transmembrane helix</keyword>
<evidence type="ECO:0000256" key="1">
    <source>
        <dbReference type="SAM" id="MobiDB-lite"/>
    </source>
</evidence>
<sequence length="617" mass="69287">MITLKDAWKKERSSFFLFKRTLILSLLLWICQHCNNEGTISKTLGIGHSVRTTPGQRYNRLLVRHELINKVDEESIKEQLGYNTQRKSVLLEDGNKLDKEEAKRSKVKSGNSSKNEDVKGFNLKFGRESKKAKGKNGNQKIKSELKNGNKIKKEEKEKKLGQKSENKMTVGVGAERNDQKSDDEICSEKVEEEGGAEVGAQRDDQRSDDEISAEKVEGEGDDQTGEEKLIYEVNEVNDNKECENKEPKNKIINVEVFLEKKVKNKRKINVVVTLEKILKDKDELINNEDYSIGKESINYIDAEGNDGDKLGNLGDHVTPNFDDILKLDKDKKDDKKRKSKNTKKEMQKKIFFRLKKLMRILKFLNIIGMAIETVNKIIDKHIEKVMFKAYAKVDEYKKDPNISKMKYQLIKFTYKGFFFIIPIIIIAGGISLTQVTSVVSYGSTFIIMLGVSFLIGNIKRSIRYQFKKKGIDNPGILDYLDLLLIFLSKFEKKEGNPEGENAYGQNVYGQNAYGQNAYGQNAYGQNATGENATGENAIGENAIGENAIGENAIGENATGENATGENATGENATGENATGENATGENTTGENAYGQEEPTEIRTLSDIILLMIESLNN</sequence>
<reference evidence="4" key="1">
    <citation type="submission" date="2016-05" db="EMBL/GenBank/DDBJ databases">
        <authorList>
            <person name="Lavstsen T."/>
            <person name="Jespersen J.S."/>
        </authorList>
    </citation>
    <scope>NUCLEOTIDE SEQUENCE [LARGE SCALE GENOMIC DNA]</scope>
</reference>
<keyword evidence="2" id="KW-0812">Transmembrane</keyword>
<feature type="compositionally biased region" description="Basic and acidic residues" evidence="1">
    <location>
        <begin position="175"/>
        <end position="189"/>
    </location>
</feature>
<organism evidence="4 6">
    <name type="scientific">Plasmodium knowlesi (strain H)</name>
    <dbReference type="NCBI Taxonomy" id="5851"/>
    <lineage>
        <taxon>Eukaryota</taxon>
        <taxon>Sar</taxon>
        <taxon>Alveolata</taxon>
        <taxon>Apicomplexa</taxon>
        <taxon>Aconoidasida</taxon>
        <taxon>Haemosporida</taxon>
        <taxon>Plasmodiidae</taxon>
        <taxon>Plasmodium</taxon>
        <taxon>Plasmodium (Plasmodium)</taxon>
    </lineage>
</organism>
<feature type="transmembrane region" description="Helical" evidence="2">
    <location>
        <begin position="438"/>
        <end position="458"/>
    </location>
</feature>
<evidence type="ECO:0000313" key="5">
    <source>
        <dbReference type="EMBL" id="SBO24884.1"/>
    </source>
</evidence>
<dbReference type="OrthoDB" id="387637at2759"/>
<dbReference type="Proteomes" id="UP000182128">
    <property type="component" value="Unassembled WGS sequence"/>
</dbReference>
<reference evidence="6 7" key="2">
    <citation type="submission" date="2016-05" db="EMBL/GenBank/DDBJ databases">
        <authorList>
            <person name="Sharaf H."/>
        </authorList>
    </citation>
    <scope>NUCLEOTIDE SEQUENCE [LARGE SCALE GENOMIC DNA]</scope>
    <source>
        <strain evidence="6 7">H</strain>
    </source>
</reference>
<feature type="transmembrane region" description="Helical" evidence="2">
    <location>
        <begin position="412"/>
        <end position="432"/>
    </location>
</feature>
<dbReference type="VEuPathDB" id="PlasmoDB:PKNH_0400700"/>
<feature type="chain" id="PRO_5036015671" evidence="3">
    <location>
        <begin position="37"/>
        <end position="617"/>
    </location>
</feature>
<protein>
    <submittedName>
        <fullName evidence="4">Uncharacterized protein</fullName>
    </submittedName>
</protein>
<gene>
    <name evidence="4" type="ORF">PKNA1_C2_0400700</name>
    <name evidence="5" type="ORF">PKNA1_H1_0400700</name>
</gene>